<dbReference type="SUPFAM" id="SSF47979">
    <property type="entry name" value="Iron-dependent repressor protein, dimerization domain"/>
    <property type="match status" value="1"/>
</dbReference>
<evidence type="ECO:0000256" key="1">
    <source>
        <dbReference type="ARBA" id="ARBA00007871"/>
    </source>
</evidence>
<dbReference type="PANTHER" id="PTHR33238">
    <property type="entry name" value="IRON (METAL) DEPENDENT REPRESSOR, DTXR FAMILY"/>
    <property type="match status" value="1"/>
</dbReference>
<dbReference type="Gene3D" id="1.10.60.10">
    <property type="entry name" value="Iron dependent repressor, metal binding and dimerisation domain"/>
    <property type="match status" value="1"/>
</dbReference>
<dbReference type="PANTHER" id="PTHR33238:SF7">
    <property type="entry name" value="IRON-DEPENDENT TRANSCRIPTIONAL REGULATOR"/>
    <property type="match status" value="1"/>
</dbReference>
<dbReference type="InterPro" id="IPR036390">
    <property type="entry name" value="WH_DNA-bd_sf"/>
</dbReference>
<dbReference type="RefSeq" id="WP_116479871.1">
    <property type="nucleotide sequence ID" value="NZ_JBKYKF010000002.1"/>
</dbReference>
<dbReference type="AlphaFoldDB" id="A0A2U1E4H6"/>
<dbReference type="InterPro" id="IPR050536">
    <property type="entry name" value="DtxR_MntR_Metal-Reg"/>
</dbReference>
<keyword evidence="8" id="KW-1185">Reference proteome</keyword>
<dbReference type="SUPFAM" id="SSF46785">
    <property type="entry name" value="Winged helix' DNA-binding domain"/>
    <property type="match status" value="1"/>
</dbReference>
<dbReference type="Pfam" id="PF02742">
    <property type="entry name" value="Fe_dep_repr_C"/>
    <property type="match status" value="1"/>
</dbReference>
<evidence type="ECO:0000259" key="5">
    <source>
        <dbReference type="Pfam" id="PF01325"/>
    </source>
</evidence>
<name>A0A2U1E4H6_9FIRM</name>
<keyword evidence="3" id="KW-0238">DNA-binding</keyword>
<keyword evidence="4" id="KW-0804">Transcription</keyword>
<dbReference type="InterPro" id="IPR036421">
    <property type="entry name" value="Fe_dep_repressor_sf"/>
</dbReference>
<evidence type="ECO:0000256" key="2">
    <source>
        <dbReference type="ARBA" id="ARBA00023015"/>
    </source>
</evidence>
<feature type="domain" description="Iron dependent repressor metal binding and dimerisation" evidence="6">
    <location>
        <begin position="64"/>
        <end position="118"/>
    </location>
</feature>
<dbReference type="GO" id="GO:0003700">
    <property type="term" value="F:DNA-binding transcription factor activity"/>
    <property type="evidence" value="ECO:0007669"/>
    <property type="project" value="InterPro"/>
</dbReference>
<dbReference type="GO" id="GO:0046914">
    <property type="term" value="F:transition metal ion binding"/>
    <property type="evidence" value="ECO:0007669"/>
    <property type="project" value="InterPro"/>
</dbReference>
<sequence length="123" mass="13705">MAGSESQEMYLKTILLLRLGNQTSRSVDVANELGYSKASVSRAVSLLKSEKLVEVIEGGEIVFTKKGKEKALSVLERYKVLVKILKKLGLDEVEADDEACKLEHVIGDELYVKLKEFSEREDG</sequence>
<dbReference type="InterPro" id="IPR036388">
    <property type="entry name" value="WH-like_DNA-bd_sf"/>
</dbReference>
<feature type="domain" description="HTH dtxR-type" evidence="5">
    <location>
        <begin position="4"/>
        <end position="55"/>
    </location>
</feature>
<dbReference type="InterPro" id="IPR022689">
    <property type="entry name" value="Iron_dep_repressor"/>
</dbReference>
<dbReference type="Pfam" id="PF01325">
    <property type="entry name" value="Fe_dep_repress"/>
    <property type="match status" value="1"/>
</dbReference>
<dbReference type="InterPro" id="IPR001367">
    <property type="entry name" value="Fe_dep_repressor"/>
</dbReference>
<organism evidence="7 8">
    <name type="scientific">Ezakiella coagulans</name>
    <dbReference type="NCBI Taxonomy" id="46507"/>
    <lineage>
        <taxon>Bacteria</taxon>
        <taxon>Bacillati</taxon>
        <taxon>Bacillota</taxon>
        <taxon>Tissierellia</taxon>
        <taxon>Ezakiella</taxon>
    </lineage>
</organism>
<dbReference type="GO" id="GO:0046983">
    <property type="term" value="F:protein dimerization activity"/>
    <property type="evidence" value="ECO:0007669"/>
    <property type="project" value="InterPro"/>
</dbReference>
<keyword evidence="2" id="KW-0805">Transcription regulation</keyword>
<comment type="caution">
    <text evidence="7">The sequence shown here is derived from an EMBL/GenBank/DDBJ whole genome shotgun (WGS) entry which is preliminary data.</text>
</comment>
<dbReference type="InterPro" id="IPR022687">
    <property type="entry name" value="HTH_DTXR"/>
</dbReference>
<evidence type="ECO:0000259" key="6">
    <source>
        <dbReference type="Pfam" id="PF02742"/>
    </source>
</evidence>
<comment type="similarity">
    <text evidence="1">Belongs to the DtxR/MntR family.</text>
</comment>
<evidence type="ECO:0000313" key="8">
    <source>
        <dbReference type="Proteomes" id="UP000245793"/>
    </source>
</evidence>
<evidence type="ECO:0000256" key="3">
    <source>
        <dbReference type="ARBA" id="ARBA00023125"/>
    </source>
</evidence>
<protein>
    <submittedName>
        <fullName evidence="7">DtxR family iron (Metal) dependent repressor</fullName>
    </submittedName>
</protein>
<gene>
    <name evidence="7" type="ORF">C7381_10388</name>
</gene>
<dbReference type="EMBL" id="QEKV01000003">
    <property type="protein sequence ID" value="PVY94850.1"/>
    <property type="molecule type" value="Genomic_DNA"/>
</dbReference>
<reference evidence="7 8" key="1">
    <citation type="submission" date="2018-04" db="EMBL/GenBank/DDBJ databases">
        <title>Genomic Encyclopedia of Type Strains, Phase IV (KMG-IV): sequencing the most valuable type-strain genomes for metagenomic binning, comparative biology and taxonomic classification.</title>
        <authorList>
            <person name="Goeker M."/>
        </authorList>
    </citation>
    <scope>NUCLEOTIDE SEQUENCE [LARGE SCALE GENOMIC DNA]</scope>
    <source>
        <strain evidence="7 8">DSM 20705</strain>
    </source>
</reference>
<accession>A0A2U1E4H6</accession>
<dbReference type="GO" id="GO:0003677">
    <property type="term" value="F:DNA binding"/>
    <property type="evidence" value="ECO:0007669"/>
    <property type="project" value="UniProtKB-KW"/>
</dbReference>
<dbReference type="SMART" id="SM00529">
    <property type="entry name" value="HTH_DTXR"/>
    <property type="match status" value="1"/>
</dbReference>
<dbReference type="Gene3D" id="1.10.10.10">
    <property type="entry name" value="Winged helix-like DNA-binding domain superfamily/Winged helix DNA-binding domain"/>
    <property type="match status" value="1"/>
</dbReference>
<evidence type="ECO:0000313" key="7">
    <source>
        <dbReference type="EMBL" id="PVY94850.1"/>
    </source>
</evidence>
<proteinExistence type="inferred from homology"/>
<dbReference type="Proteomes" id="UP000245793">
    <property type="component" value="Unassembled WGS sequence"/>
</dbReference>
<evidence type="ECO:0000256" key="4">
    <source>
        <dbReference type="ARBA" id="ARBA00023163"/>
    </source>
</evidence>